<keyword evidence="4" id="KW-0539">Nucleus</keyword>
<evidence type="ECO:0000313" key="7">
    <source>
        <dbReference type="EMBL" id="GHP11140.1"/>
    </source>
</evidence>
<name>A0A830HZ77_9CHLO</name>
<sequence length="517" mass="56782">MSSHSREHGGGGGDCDVLSCIRLALSSGGFPIGDAAADASSSSVVTVDAASAMVSVTLPSSTSSSAGRVITFSSEAKSAYRSEKGRGARYSALALCICMTTPEVVALKSSMLSATAPTLIAASTAVRKRMPAEHAAGVVKYVDLKDLCLYLWGKNDTSECVDPAELKQPQTAQLAPSAAPEVDKPTAARKREKALRDRNTSLCCRSKTFDRIVALIDNADRSKAEAAKMVQEARNGHGHKGGAAGRHQQQASRGGRYEWTGDVQGNVEAAYWREALGEEAKDLEGIQTYGQTANVSSAAVVDLAPPSKRARSSQPHASSSMRYQQQANVKKVVRRPIIFVPAGYPQGSLLNMLNIKTFLEDGKFVDWANLVDSATEKKERIIVKRSYRKAKPVEYEIRDKVPQFADAGQRAEFWERIVAVCVSGAGWQFKDWPWKDERKESVDFLTTFAKVRGFQVRWRDDLPDERTRPWDVERLFMEKNSRHGDTSVMHRFWDVLDTHLKKRLANKNPTSSVILAL</sequence>
<dbReference type="InterPro" id="IPR038103">
    <property type="entry name" value="CDC73_C_sf"/>
</dbReference>
<dbReference type="GO" id="GO:0000993">
    <property type="term" value="F:RNA polymerase II complex binding"/>
    <property type="evidence" value="ECO:0007669"/>
    <property type="project" value="TreeGrafter"/>
</dbReference>
<dbReference type="InterPro" id="IPR007852">
    <property type="entry name" value="Cdc73/Parafibromin"/>
</dbReference>
<evidence type="ECO:0000256" key="4">
    <source>
        <dbReference type="ARBA" id="ARBA00023242"/>
    </source>
</evidence>
<keyword evidence="3" id="KW-0804">Transcription</keyword>
<dbReference type="EMBL" id="BNJQ01000033">
    <property type="protein sequence ID" value="GHP11140.1"/>
    <property type="molecule type" value="Genomic_DNA"/>
</dbReference>
<protein>
    <recommendedName>
        <fullName evidence="6">Cell division control protein 73 C-terminal domain-containing protein</fullName>
    </recommendedName>
</protein>
<dbReference type="AlphaFoldDB" id="A0A830HZ77"/>
<dbReference type="Gene3D" id="3.40.50.11990">
    <property type="entry name" value="RNA polymerase II accessory factor, Cdc73 C-terminal domain"/>
    <property type="match status" value="1"/>
</dbReference>
<feature type="region of interest" description="Disordered" evidence="5">
    <location>
        <begin position="305"/>
        <end position="325"/>
    </location>
</feature>
<keyword evidence="8" id="KW-1185">Reference proteome</keyword>
<feature type="compositionally biased region" description="Polar residues" evidence="5">
    <location>
        <begin position="312"/>
        <end position="325"/>
    </location>
</feature>
<reference evidence="7" key="1">
    <citation type="submission" date="2020-10" db="EMBL/GenBank/DDBJ databases">
        <title>Unveiling of a novel bifunctional photoreceptor, Dualchrome1, isolated from a cosmopolitan green alga.</title>
        <authorList>
            <person name="Suzuki S."/>
            <person name="Kawachi M."/>
        </authorList>
    </citation>
    <scope>NUCLEOTIDE SEQUENCE</scope>
    <source>
        <strain evidence="7">NIES 2893</strain>
    </source>
</reference>
<dbReference type="PANTHER" id="PTHR12466">
    <property type="entry name" value="CDC73 DOMAIN PROTEIN"/>
    <property type="match status" value="1"/>
</dbReference>
<dbReference type="OrthoDB" id="2186602at2759"/>
<organism evidence="7 8">
    <name type="scientific">Pycnococcus provasolii</name>
    <dbReference type="NCBI Taxonomy" id="41880"/>
    <lineage>
        <taxon>Eukaryota</taxon>
        <taxon>Viridiplantae</taxon>
        <taxon>Chlorophyta</taxon>
        <taxon>Pseudoscourfieldiophyceae</taxon>
        <taxon>Pseudoscourfieldiales</taxon>
        <taxon>Pycnococcaceae</taxon>
        <taxon>Pycnococcus</taxon>
    </lineage>
</organism>
<dbReference type="GO" id="GO:0016593">
    <property type="term" value="C:Cdc73/Paf1 complex"/>
    <property type="evidence" value="ECO:0007669"/>
    <property type="project" value="InterPro"/>
</dbReference>
<accession>A0A830HZ77</accession>
<evidence type="ECO:0000256" key="5">
    <source>
        <dbReference type="SAM" id="MobiDB-lite"/>
    </source>
</evidence>
<feature type="domain" description="Cell division control protein 73 C-terminal" evidence="6">
    <location>
        <begin position="334"/>
        <end position="498"/>
    </location>
</feature>
<comment type="similarity">
    <text evidence="2">Belongs to the CDC73 family.</text>
</comment>
<dbReference type="Pfam" id="PF05179">
    <property type="entry name" value="CDC73_C"/>
    <property type="match status" value="1"/>
</dbReference>
<dbReference type="GO" id="GO:0032968">
    <property type="term" value="P:positive regulation of transcription elongation by RNA polymerase II"/>
    <property type="evidence" value="ECO:0007669"/>
    <property type="project" value="TreeGrafter"/>
</dbReference>
<evidence type="ECO:0000256" key="1">
    <source>
        <dbReference type="ARBA" id="ARBA00004123"/>
    </source>
</evidence>
<proteinExistence type="inferred from homology"/>
<evidence type="ECO:0000256" key="2">
    <source>
        <dbReference type="ARBA" id="ARBA00010427"/>
    </source>
</evidence>
<comment type="subcellular location">
    <subcellularLocation>
        <location evidence="1">Nucleus</location>
    </subcellularLocation>
</comment>
<feature type="region of interest" description="Disordered" evidence="5">
    <location>
        <begin position="168"/>
        <end position="187"/>
    </location>
</feature>
<evidence type="ECO:0000313" key="8">
    <source>
        <dbReference type="Proteomes" id="UP000660262"/>
    </source>
</evidence>
<feature type="region of interest" description="Disordered" evidence="5">
    <location>
        <begin position="235"/>
        <end position="255"/>
    </location>
</feature>
<comment type="caution">
    <text evidence="7">The sequence shown here is derived from an EMBL/GenBank/DDBJ whole genome shotgun (WGS) entry which is preliminary data.</text>
</comment>
<gene>
    <name evidence="7" type="ORF">PPROV_000987000</name>
</gene>
<dbReference type="Proteomes" id="UP000660262">
    <property type="component" value="Unassembled WGS sequence"/>
</dbReference>
<evidence type="ECO:0000256" key="3">
    <source>
        <dbReference type="ARBA" id="ARBA00023163"/>
    </source>
</evidence>
<dbReference type="InterPro" id="IPR031336">
    <property type="entry name" value="CDC73_C"/>
</dbReference>
<dbReference type="GO" id="GO:0006368">
    <property type="term" value="P:transcription elongation by RNA polymerase II"/>
    <property type="evidence" value="ECO:0007669"/>
    <property type="project" value="InterPro"/>
</dbReference>
<evidence type="ECO:0000259" key="6">
    <source>
        <dbReference type="Pfam" id="PF05179"/>
    </source>
</evidence>
<feature type="compositionally biased region" description="Low complexity" evidence="5">
    <location>
        <begin position="245"/>
        <end position="254"/>
    </location>
</feature>
<dbReference type="PANTHER" id="PTHR12466:SF8">
    <property type="entry name" value="PARAFIBROMIN"/>
    <property type="match status" value="1"/>
</dbReference>